<organism evidence="2 3">
    <name type="scientific">Trifolium pratense</name>
    <name type="common">Red clover</name>
    <dbReference type="NCBI Taxonomy" id="57577"/>
    <lineage>
        <taxon>Eukaryota</taxon>
        <taxon>Viridiplantae</taxon>
        <taxon>Streptophyta</taxon>
        <taxon>Embryophyta</taxon>
        <taxon>Tracheophyta</taxon>
        <taxon>Spermatophyta</taxon>
        <taxon>Magnoliopsida</taxon>
        <taxon>eudicotyledons</taxon>
        <taxon>Gunneridae</taxon>
        <taxon>Pentapetalae</taxon>
        <taxon>rosids</taxon>
        <taxon>fabids</taxon>
        <taxon>Fabales</taxon>
        <taxon>Fabaceae</taxon>
        <taxon>Papilionoideae</taxon>
        <taxon>50 kb inversion clade</taxon>
        <taxon>NPAAA clade</taxon>
        <taxon>Hologalegina</taxon>
        <taxon>IRL clade</taxon>
        <taxon>Trifolieae</taxon>
        <taxon>Trifolium</taxon>
    </lineage>
</organism>
<dbReference type="AlphaFoldDB" id="A0A2K3NJF3"/>
<sequence length="82" mass="9089">MSHEALSKGNLQLTQMEIPFRKKPVAKAYGNEQDKTQKGNGGKAYKLSMEKGTKEGDARKRQGVKATERSRVKMTREGHGGL</sequence>
<accession>A0A2K3NJF3</accession>
<reference evidence="2 3" key="2">
    <citation type="journal article" date="2017" name="Front. Plant Sci.">
        <title>Gene Classification and Mining of Molecular Markers Useful in Red Clover (Trifolium pratense) Breeding.</title>
        <authorList>
            <person name="Istvanek J."/>
            <person name="Dluhosova J."/>
            <person name="Dluhos P."/>
            <person name="Patkova L."/>
            <person name="Nedelnik J."/>
            <person name="Repkova J."/>
        </authorList>
    </citation>
    <scope>NUCLEOTIDE SEQUENCE [LARGE SCALE GENOMIC DNA]</scope>
    <source>
        <strain evidence="3">cv. Tatra</strain>
        <tissue evidence="2">Young leaves</tissue>
    </source>
</reference>
<feature type="compositionally biased region" description="Basic and acidic residues" evidence="1">
    <location>
        <begin position="48"/>
        <end position="82"/>
    </location>
</feature>
<evidence type="ECO:0000313" key="2">
    <source>
        <dbReference type="EMBL" id="PNY03178.1"/>
    </source>
</evidence>
<name>A0A2K3NJF3_TRIPR</name>
<comment type="caution">
    <text evidence="2">The sequence shown here is derived from an EMBL/GenBank/DDBJ whole genome shotgun (WGS) entry which is preliminary data.</text>
</comment>
<feature type="region of interest" description="Disordered" evidence="1">
    <location>
        <begin position="28"/>
        <end position="82"/>
    </location>
</feature>
<gene>
    <name evidence="2" type="ORF">L195_g026501</name>
</gene>
<reference evidence="2 3" key="1">
    <citation type="journal article" date="2014" name="Am. J. Bot.">
        <title>Genome assembly and annotation for red clover (Trifolium pratense; Fabaceae).</title>
        <authorList>
            <person name="Istvanek J."/>
            <person name="Jaros M."/>
            <person name="Krenek A."/>
            <person name="Repkova J."/>
        </authorList>
    </citation>
    <scope>NUCLEOTIDE SEQUENCE [LARGE SCALE GENOMIC DNA]</scope>
    <source>
        <strain evidence="3">cv. Tatra</strain>
        <tissue evidence="2">Young leaves</tissue>
    </source>
</reference>
<protein>
    <submittedName>
        <fullName evidence="2">Uncharacterized protein</fullName>
    </submittedName>
</protein>
<proteinExistence type="predicted"/>
<dbReference type="Proteomes" id="UP000236291">
    <property type="component" value="Unassembled WGS sequence"/>
</dbReference>
<evidence type="ECO:0000256" key="1">
    <source>
        <dbReference type="SAM" id="MobiDB-lite"/>
    </source>
</evidence>
<dbReference type="EMBL" id="ASHM01022306">
    <property type="protein sequence ID" value="PNY03178.1"/>
    <property type="molecule type" value="Genomic_DNA"/>
</dbReference>
<evidence type="ECO:0000313" key="3">
    <source>
        <dbReference type="Proteomes" id="UP000236291"/>
    </source>
</evidence>